<sequence>MCGIAGYFGTASLSPERLEACRVLMGRRGPDHAGYKSFANSAGRRTYLLHSRLSIIDIGERANQPFEVDDLAAVYNGELYNYVELRQKLQFGGAQFRTQSDTEVLITAIAREGWDILDQCEGMWALAVYDTVRGSLTLSRDRFGEKPLYIHQSEDGIYFGSEAKFIFALLGRKLPINKAQISRFLVNGYKSLYKGGETFFEGLSELPPSHNLFIGATGKTEQRPYWHPRFQPRDDMSYKQAVDGCRERLIEAVRLRLRSDVPMAFMMSGGVDSSAIISIAKRIFNYDVHGFTIMNDDVRYDESAIVASSVATLGIRHTPLHLRPGNIMAEMRELVKYHDAPIYTITYYVQWLLMQEVAKAGYKVSFSGTGADELVSGYYDHHLMYLAEMKGEPGYDAAVAAWTKHVKLEVRNPLLSNPDLFVGNWGFRDHIYLNNHVWADFLTNPIAEEFAEVHYTDSLLRNRMMNEIFFEGVRVILHEDDLNAMYFSIENRSPYLDRNLFEFCYSIPNRHLIQNGFNKAVLRDSMRGIVPDLVLDQRRKIGFNTPILSLLDTQDPAVRDELLADSPVFDVIRRDRMPEILSKGDLQNSESKFLFNFLNTKLFLEEFSS</sequence>
<keyword evidence="5 9" id="KW-0067">ATP-binding</keyword>
<proteinExistence type="inferred from homology"/>
<dbReference type="EMBL" id="QRGO01000001">
    <property type="protein sequence ID" value="RDV03168.1"/>
    <property type="molecule type" value="Genomic_DNA"/>
</dbReference>
<dbReference type="CDD" id="cd00712">
    <property type="entry name" value="AsnB"/>
    <property type="match status" value="1"/>
</dbReference>
<feature type="binding site" evidence="9">
    <location>
        <begin position="367"/>
        <end position="368"/>
    </location>
    <ligand>
        <name>ATP</name>
        <dbReference type="ChEBI" id="CHEBI:30616"/>
    </ligand>
</feature>
<dbReference type="AlphaFoldDB" id="A0A371B6G4"/>
<evidence type="ECO:0000313" key="11">
    <source>
        <dbReference type="EMBL" id="RDV03168.1"/>
    </source>
</evidence>
<comment type="catalytic activity">
    <reaction evidence="7">
        <text>L-aspartate + L-glutamine + ATP + H2O = L-asparagine + L-glutamate + AMP + diphosphate + H(+)</text>
        <dbReference type="Rhea" id="RHEA:12228"/>
        <dbReference type="ChEBI" id="CHEBI:15377"/>
        <dbReference type="ChEBI" id="CHEBI:15378"/>
        <dbReference type="ChEBI" id="CHEBI:29985"/>
        <dbReference type="ChEBI" id="CHEBI:29991"/>
        <dbReference type="ChEBI" id="CHEBI:30616"/>
        <dbReference type="ChEBI" id="CHEBI:33019"/>
        <dbReference type="ChEBI" id="CHEBI:58048"/>
        <dbReference type="ChEBI" id="CHEBI:58359"/>
        <dbReference type="ChEBI" id="CHEBI:456215"/>
        <dbReference type="EC" id="6.3.5.4"/>
    </reaction>
</comment>
<keyword evidence="8" id="KW-0028">Amino-acid biosynthesis</keyword>
<evidence type="ECO:0000256" key="9">
    <source>
        <dbReference type="PIRSR" id="PIRSR001589-2"/>
    </source>
</evidence>
<organism evidence="11 12">
    <name type="scientific">Undibacter mobilis</name>
    <dbReference type="NCBI Taxonomy" id="2292256"/>
    <lineage>
        <taxon>Bacteria</taxon>
        <taxon>Pseudomonadati</taxon>
        <taxon>Pseudomonadota</taxon>
        <taxon>Alphaproteobacteria</taxon>
        <taxon>Hyphomicrobiales</taxon>
        <taxon>Nitrobacteraceae</taxon>
        <taxon>Undibacter</taxon>
    </lineage>
</organism>
<dbReference type="GO" id="GO:0004066">
    <property type="term" value="F:asparagine synthase (glutamine-hydrolyzing) activity"/>
    <property type="evidence" value="ECO:0007669"/>
    <property type="project" value="UniProtKB-EC"/>
</dbReference>
<dbReference type="Pfam" id="PF13537">
    <property type="entry name" value="GATase_7"/>
    <property type="match status" value="1"/>
</dbReference>
<keyword evidence="4 9" id="KW-0547">Nucleotide-binding</keyword>
<dbReference type="CDD" id="cd01991">
    <property type="entry name" value="Asn_synthase_B_C"/>
    <property type="match status" value="1"/>
</dbReference>
<dbReference type="InterPro" id="IPR051786">
    <property type="entry name" value="ASN_synthetase/amidase"/>
</dbReference>
<dbReference type="InterPro" id="IPR001962">
    <property type="entry name" value="Asn_synthase"/>
</dbReference>
<gene>
    <name evidence="11" type="primary">asnB</name>
    <name evidence="11" type="ORF">DXH78_00315</name>
</gene>
<accession>A0A371B6G4</accession>
<evidence type="ECO:0000313" key="12">
    <source>
        <dbReference type="Proteomes" id="UP000263993"/>
    </source>
</evidence>
<evidence type="ECO:0000259" key="10">
    <source>
        <dbReference type="PROSITE" id="PS51278"/>
    </source>
</evidence>
<dbReference type="PROSITE" id="PS51278">
    <property type="entry name" value="GATASE_TYPE_2"/>
    <property type="match status" value="1"/>
</dbReference>
<feature type="binding site" evidence="9">
    <location>
        <position position="293"/>
    </location>
    <ligand>
        <name>ATP</name>
        <dbReference type="ChEBI" id="CHEBI:30616"/>
    </ligand>
</feature>
<dbReference type="InterPro" id="IPR033738">
    <property type="entry name" value="AsnB_N"/>
</dbReference>
<dbReference type="Pfam" id="PF00733">
    <property type="entry name" value="Asn_synthase"/>
    <property type="match status" value="1"/>
</dbReference>
<comment type="caution">
    <text evidence="11">The sequence shown here is derived from an EMBL/GenBank/DDBJ whole genome shotgun (WGS) entry which is preliminary data.</text>
</comment>
<keyword evidence="8" id="KW-0061">Asparagine biosynthesis</keyword>
<dbReference type="Proteomes" id="UP000263993">
    <property type="component" value="Unassembled WGS sequence"/>
</dbReference>
<dbReference type="InterPro" id="IPR006426">
    <property type="entry name" value="Asn_synth_AEB"/>
</dbReference>
<evidence type="ECO:0000256" key="3">
    <source>
        <dbReference type="ARBA" id="ARBA00012737"/>
    </source>
</evidence>
<reference evidence="12" key="1">
    <citation type="submission" date="2018-08" db="EMBL/GenBank/DDBJ databases">
        <authorList>
            <person name="Kim S.-J."/>
            <person name="Jung G.-Y."/>
        </authorList>
    </citation>
    <scope>NUCLEOTIDE SEQUENCE [LARGE SCALE GENOMIC DNA]</scope>
    <source>
        <strain evidence="12">GY_H</strain>
    </source>
</reference>
<dbReference type="InterPro" id="IPR014729">
    <property type="entry name" value="Rossmann-like_a/b/a_fold"/>
</dbReference>
<keyword evidence="6 8" id="KW-0315">Glutamine amidotransferase</keyword>
<dbReference type="PANTHER" id="PTHR43284">
    <property type="entry name" value="ASPARAGINE SYNTHETASE (GLUTAMINE-HYDROLYZING)"/>
    <property type="match status" value="1"/>
</dbReference>
<name>A0A371B6G4_9BRAD</name>
<dbReference type="PANTHER" id="PTHR43284:SF1">
    <property type="entry name" value="ASPARAGINE SYNTHETASE"/>
    <property type="match status" value="1"/>
</dbReference>
<feature type="active site" description="For GATase activity" evidence="8">
    <location>
        <position position="2"/>
    </location>
</feature>
<dbReference type="NCBIfam" id="TIGR01536">
    <property type="entry name" value="asn_synth_AEB"/>
    <property type="match status" value="1"/>
</dbReference>
<dbReference type="Gene3D" id="3.40.50.620">
    <property type="entry name" value="HUPs"/>
    <property type="match status" value="2"/>
</dbReference>
<feature type="domain" description="Glutamine amidotransferase type-2" evidence="10">
    <location>
        <begin position="2"/>
        <end position="217"/>
    </location>
</feature>
<dbReference type="RefSeq" id="WP_115515196.1">
    <property type="nucleotide sequence ID" value="NZ_QRGO01000001.1"/>
</dbReference>
<dbReference type="Gene3D" id="3.60.20.10">
    <property type="entry name" value="Glutamine Phosphoribosylpyrophosphate, subunit 1, domain 1"/>
    <property type="match status" value="1"/>
</dbReference>
<dbReference type="SUPFAM" id="SSF56235">
    <property type="entry name" value="N-terminal nucleophile aminohydrolases (Ntn hydrolases)"/>
    <property type="match status" value="1"/>
</dbReference>
<evidence type="ECO:0000256" key="7">
    <source>
        <dbReference type="ARBA" id="ARBA00048741"/>
    </source>
</evidence>
<dbReference type="InterPro" id="IPR017932">
    <property type="entry name" value="GATase_2_dom"/>
</dbReference>
<keyword evidence="11" id="KW-0436">Ligase</keyword>
<evidence type="ECO:0000256" key="4">
    <source>
        <dbReference type="ARBA" id="ARBA00022741"/>
    </source>
</evidence>
<evidence type="ECO:0000256" key="2">
    <source>
        <dbReference type="ARBA" id="ARBA00005752"/>
    </source>
</evidence>
<dbReference type="InterPro" id="IPR029055">
    <property type="entry name" value="Ntn_hydrolases_N"/>
</dbReference>
<comment type="similarity">
    <text evidence="2">Belongs to the asparagine synthetase family.</text>
</comment>
<keyword evidence="12" id="KW-1185">Reference proteome</keyword>
<dbReference type="PIRSF" id="PIRSF001589">
    <property type="entry name" value="Asn_synthetase_glu-h"/>
    <property type="match status" value="1"/>
</dbReference>
<evidence type="ECO:0000256" key="6">
    <source>
        <dbReference type="ARBA" id="ARBA00022962"/>
    </source>
</evidence>
<feature type="binding site" evidence="9">
    <location>
        <position position="101"/>
    </location>
    <ligand>
        <name>L-glutamine</name>
        <dbReference type="ChEBI" id="CHEBI:58359"/>
    </ligand>
</feature>
<dbReference type="SUPFAM" id="SSF52402">
    <property type="entry name" value="Adenine nucleotide alpha hydrolases-like"/>
    <property type="match status" value="1"/>
</dbReference>
<protein>
    <recommendedName>
        <fullName evidence="3">asparagine synthase (glutamine-hydrolyzing)</fullName>
        <ecNumber evidence="3">6.3.5.4</ecNumber>
    </recommendedName>
</protein>
<dbReference type="GO" id="GO:0005524">
    <property type="term" value="F:ATP binding"/>
    <property type="evidence" value="ECO:0007669"/>
    <property type="project" value="UniProtKB-KW"/>
</dbReference>
<comment type="pathway">
    <text evidence="1">Amino-acid biosynthesis; L-asparagine biosynthesis; L-asparagine from L-aspartate (L-Gln route): step 1/1.</text>
</comment>
<dbReference type="OrthoDB" id="9763290at2"/>
<evidence type="ECO:0000256" key="5">
    <source>
        <dbReference type="ARBA" id="ARBA00022840"/>
    </source>
</evidence>
<dbReference type="EC" id="6.3.5.4" evidence="3"/>
<evidence type="ECO:0000256" key="8">
    <source>
        <dbReference type="PIRSR" id="PIRSR001589-1"/>
    </source>
</evidence>
<evidence type="ECO:0000256" key="1">
    <source>
        <dbReference type="ARBA" id="ARBA00005187"/>
    </source>
</evidence>
<dbReference type="GO" id="GO:0006529">
    <property type="term" value="P:asparagine biosynthetic process"/>
    <property type="evidence" value="ECO:0007669"/>
    <property type="project" value="UniProtKB-KW"/>
</dbReference>